<evidence type="ECO:0000256" key="2">
    <source>
        <dbReference type="ARBA" id="ARBA00022723"/>
    </source>
</evidence>
<proteinExistence type="predicted"/>
<dbReference type="InterPro" id="IPR036864">
    <property type="entry name" value="Zn2-C6_fun-type_DNA-bd_sf"/>
</dbReference>
<dbReference type="SUPFAM" id="SSF57701">
    <property type="entry name" value="Zn2/Cys6 DNA-binding domain"/>
    <property type="match status" value="1"/>
</dbReference>
<keyword evidence="4" id="KW-0804">Transcription</keyword>
<dbReference type="GO" id="GO:0005634">
    <property type="term" value="C:nucleus"/>
    <property type="evidence" value="ECO:0007669"/>
    <property type="project" value="UniProtKB-SubCell"/>
</dbReference>
<reference evidence="7 8" key="1">
    <citation type="journal article" date="2015" name="Genome Biol. Evol.">
        <title>Phylogenomic analyses indicate that early fungi evolved digesting cell walls of algal ancestors of land plants.</title>
        <authorList>
            <person name="Chang Y."/>
            <person name="Wang S."/>
            <person name="Sekimoto S."/>
            <person name="Aerts A.L."/>
            <person name="Choi C."/>
            <person name="Clum A."/>
            <person name="LaButti K.M."/>
            <person name="Lindquist E.A."/>
            <person name="Yee Ngan C."/>
            <person name="Ohm R.A."/>
            <person name="Salamov A.A."/>
            <person name="Grigoriev I.V."/>
            <person name="Spatafora J.W."/>
            <person name="Berbee M.L."/>
        </authorList>
    </citation>
    <scope>NUCLEOTIDE SEQUENCE [LARGE SCALE GENOMIC DNA]</scope>
    <source>
        <strain evidence="7 8">NRRL 1564</strain>
    </source>
</reference>
<keyword evidence="2" id="KW-0479">Metal-binding</keyword>
<dbReference type="CDD" id="cd00067">
    <property type="entry name" value="GAL4"/>
    <property type="match status" value="1"/>
</dbReference>
<dbReference type="OrthoDB" id="5600212at2759"/>
<organism evidence="7 8">
    <name type="scientific">Coemansia reversa (strain ATCC 12441 / NRRL 1564)</name>
    <dbReference type="NCBI Taxonomy" id="763665"/>
    <lineage>
        <taxon>Eukaryota</taxon>
        <taxon>Fungi</taxon>
        <taxon>Fungi incertae sedis</taxon>
        <taxon>Zoopagomycota</taxon>
        <taxon>Kickxellomycotina</taxon>
        <taxon>Kickxellomycetes</taxon>
        <taxon>Kickxellales</taxon>
        <taxon>Kickxellaceae</taxon>
        <taxon>Coemansia</taxon>
    </lineage>
</organism>
<dbReference type="GO" id="GO:0008270">
    <property type="term" value="F:zinc ion binding"/>
    <property type="evidence" value="ECO:0007669"/>
    <property type="project" value="InterPro"/>
</dbReference>
<dbReference type="AlphaFoldDB" id="A0A2G5BBI1"/>
<evidence type="ECO:0000256" key="4">
    <source>
        <dbReference type="ARBA" id="ARBA00023163"/>
    </source>
</evidence>
<dbReference type="PROSITE" id="PS50048">
    <property type="entry name" value="ZN2_CY6_FUNGAL_2"/>
    <property type="match status" value="1"/>
</dbReference>
<gene>
    <name evidence="7" type="ORF">COEREDRAFT_34125</name>
</gene>
<dbReference type="Proteomes" id="UP000242474">
    <property type="component" value="Unassembled WGS sequence"/>
</dbReference>
<keyword evidence="8" id="KW-1185">Reference proteome</keyword>
<evidence type="ECO:0000259" key="6">
    <source>
        <dbReference type="PROSITE" id="PS50048"/>
    </source>
</evidence>
<accession>A0A2G5BBI1</accession>
<dbReference type="Gene3D" id="4.10.240.10">
    <property type="entry name" value="Zn(2)-C6 fungal-type DNA-binding domain"/>
    <property type="match status" value="1"/>
</dbReference>
<comment type="subcellular location">
    <subcellularLocation>
        <location evidence="1">Nucleus</location>
    </subcellularLocation>
</comment>
<dbReference type="InterPro" id="IPR001138">
    <property type="entry name" value="Zn2Cys6_DnaBD"/>
</dbReference>
<name>A0A2G5BBI1_COERN</name>
<dbReference type="PANTHER" id="PTHR47338">
    <property type="entry name" value="ZN(II)2CYS6 TRANSCRIPTION FACTOR (EUROFUNG)-RELATED"/>
    <property type="match status" value="1"/>
</dbReference>
<dbReference type="PANTHER" id="PTHR47338:SF27">
    <property type="entry name" value="ZN(II)2CYS6 TRANSCRIPTION FACTOR (EUROFUNG)"/>
    <property type="match status" value="1"/>
</dbReference>
<evidence type="ECO:0000313" key="8">
    <source>
        <dbReference type="Proteomes" id="UP000242474"/>
    </source>
</evidence>
<protein>
    <recommendedName>
        <fullName evidence="6">Zn(2)-C6 fungal-type domain-containing protein</fullName>
    </recommendedName>
</protein>
<feature type="non-terminal residue" evidence="7">
    <location>
        <position position="1"/>
    </location>
</feature>
<dbReference type="Pfam" id="PF00172">
    <property type="entry name" value="Zn_clus"/>
    <property type="match status" value="1"/>
</dbReference>
<sequence>RRKKVKCNGAKPSCTHCLRMRLECHYSPLVRKKRTRRSVIDKLQERLASMEQML</sequence>
<evidence type="ECO:0000256" key="5">
    <source>
        <dbReference type="ARBA" id="ARBA00023242"/>
    </source>
</evidence>
<evidence type="ECO:0000256" key="3">
    <source>
        <dbReference type="ARBA" id="ARBA00023015"/>
    </source>
</evidence>
<dbReference type="GO" id="GO:0000981">
    <property type="term" value="F:DNA-binding transcription factor activity, RNA polymerase II-specific"/>
    <property type="evidence" value="ECO:0007669"/>
    <property type="project" value="InterPro"/>
</dbReference>
<keyword evidence="5" id="KW-0539">Nucleus</keyword>
<evidence type="ECO:0000313" key="7">
    <source>
        <dbReference type="EMBL" id="PIA16366.1"/>
    </source>
</evidence>
<dbReference type="EMBL" id="KZ303500">
    <property type="protein sequence ID" value="PIA16366.1"/>
    <property type="molecule type" value="Genomic_DNA"/>
</dbReference>
<keyword evidence="3" id="KW-0805">Transcription regulation</keyword>
<evidence type="ECO:0000256" key="1">
    <source>
        <dbReference type="ARBA" id="ARBA00004123"/>
    </source>
</evidence>
<feature type="domain" description="Zn(2)-C6 fungal-type" evidence="6">
    <location>
        <begin position="1"/>
        <end position="26"/>
    </location>
</feature>
<dbReference type="InterPro" id="IPR050815">
    <property type="entry name" value="TF_fung"/>
</dbReference>
<feature type="non-terminal residue" evidence="7">
    <location>
        <position position="54"/>
    </location>
</feature>